<keyword evidence="1" id="KW-0805">Transcription regulation</keyword>
<protein>
    <submittedName>
        <fullName evidence="5">Helix-turn-helix domain-containing protein</fullName>
    </submittedName>
</protein>
<keyword evidence="6" id="KW-1185">Reference proteome</keyword>
<evidence type="ECO:0000256" key="3">
    <source>
        <dbReference type="ARBA" id="ARBA00023163"/>
    </source>
</evidence>
<dbReference type="Gene3D" id="1.10.10.10">
    <property type="entry name" value="Winged helix-like DNA-binding domain superfamily/Winged helix DNA-binding domain"/>
    <property type="match status" value="1"/>
</dbReference>
<evidence type="ECO:0000256" key="2">
    <source>
        <dbReference type="ARBA" id="ARBA00023125"/>
    </source>
</evidence>
<dbReference type="InParanoid" id="A0A540VB86"/>
<keyword evidence="3" id="KW-0804">Transcription</keyword>
<dbReference type="SMART" id="SM00418">
    <property type="entry name" value="HTH_ARSR"/>
    <property type="match status" value="1"/>
</dbReference>
<dbReference type="AlphaFoldDB" id="A0A540VB86"/>
<dbReference type="EMBL" id="VIGC01000042">
    <property type="protein sequence ID" value="TQE93333.1"/>
    <property type="molecule type" value="Genomic_DNA"/>
</dbReference>
<dbReference type="InterPro" id="IPR036390">
    <property type="entry name" value="WH_DNA-bd_sf"/>
</dbReference>
<dbReference type="InterPro" id="IPR011991">
    <property type="entry name" value="ArsR-like_HTH"/>
</dbReference>
<dbReference type="CDD" id="cd00090">
    <property type="entry name" value="HTH_ARSR"/>
    <property type="match status" value="1"/>
</dbReference>
<evidence type="ECO:0000256" key="1">
    <source>
        <dbReference type="ARBA" id="ARBA00023015"/>
    </source>
</evidence>
<dbReference type="Proteomes" id="UP000317371">
    <property type="component" value="Unassembled WGS sequence"/>
</dbReference>
<comment type="caution">
    <text evidence="5">The sequence shown here is derived from an EMBL/GenBank/DDBJ whole genome shotgun (WGS) entry which is preliminary data.</text>
</comment>
<dbReference type="GO" id="GO:0003677">
    <property type="term" value="F:DNA binding"/>
    <property type="evidence" value="ECO:0007669"/>
    <property type="project" value="UniProtKB-KW"/>
</dbReference>
<dbReference type="GO" id="GO:0003700">
    <property type="term" value="F:DNA-binding transcription factor activity"/>
    <property type="evidence" value="ECO:0007669"/>
    <property type="project" value="InterPro"/>
</dbReference>
<sequence>MGMSMEENHQNTLTSRTLMVNVTQQDPVQLARVAKALSSLQRVRILEYLADKVANVSEIAQALDMPLATANLHLNSLEEAGLIRSERVAARRGQQKMCARLYDIVVIHFPKPQEHPRRQRFTVEMPVGAFVDHQVSPTCGIVTAQGLVGNLDDPLVFYEPERFDAQLIWFSHGYLEYRFPYRARPEQVPHRLQISMELCSEAAPHRRDWPSDIFLEINGVLVGTWTSPGDFGGERGRLTPEWWEDHNSQYGLLKTWRVDEEGSYIDGRYLSSVTIRDLKLGEQPFIRVRIGVKPDAANVGGMNLFGRQFGNYPQDIVLDLDFE</sequence>
<dbReference type="InterPro" id="IPR001845">
    <property type="entry name" value="HTH_ArsR_DNA-bd_dom"/>
</dbReference>
<accession>A0A540VB86</accession>
<evidence type="ECO:0000313" key="5">
    <source>
        <dbReference type="EMBL" id="TQE93333.1"/>
    </source>
</evidence>
<dbReference type="PANTHER" id="PTHR43132">
    <property type="entry name" value="ARSENICAL RESISTANCE OPERON REPRESSOR ARSR-RELATED"/>
    <property type="match status" value="1"/>
</dbReference>
<dbReference type="OrthoDB" id="9781958at2"/>
<organism evidence="5 6">
    <name type="scientific">Litorilinea aerophila</name>
    <dbReference type="NCBI Taxonomy" id="1204385"/>
    <lineage>
        <taxon>Bacteria</taxon>
        <taxon>Bacillati</taxon>
        <taxon>Chloroflexota</taxon>
        <taxon>Caldilineae</taxon>
        <taxon>Caldilineales</taxon>
        <taxon>Caldilineaceae</taxon>
        <taxon>Litorilinea</taxon>
    </lineage>
</organism>
<name>A0A540VB86_9CHLR</name>
<evidence type="ECO:0000313" key="6">
    <source>
        <dbReference type="Proteomes" id="UP000317371"/>
    </source>
</evidence>
<keyword evidence="2" id="KW-0238">DNA-binding</keyword>
<dbReference type="InterPro" id="IPR051011">
    <property type="entry name" value="Metal_resp_trans_reg"/>
</dbReference>
<dbReference type="InterPro" id="IPR036388">
    <property type="entry name" value="WH-like_DNA-bd_sf"/>
</dbReference>
<reference evidence="5 6" key="1">
    <citation type="submission" date="2019-06" db="EMBL/GenBank/DDBJ databases">
        <title>Genome sequence of Litorilinea aerophila BAA-2444.</title>
        <authorList>
            <person name="Maclea K.S."/>
            <person name="Maurais E.G."/>
            <person name="Iannazzi L.C."/>
        </authorList>
    </citation>
    <scope>NUCLEOTIDE SEQUENCE [LARGE SCALE GENOMIC DNA]</scope>
    <source>
        <strain evidence="5 6">ATCC BAA-2444</strain>
    </source>
</reference>
<gene>
    <name evidence="5" type="ORF">FKZ61_21745</name>
</gene>
<dbReference type="PANTHER" id="PTHR43132:SF2">
    <property type="entry name" value="ARSENICAL RESISTANCE OPERON REPRESSOR ARSR-RELATED"/>
    <property type="match status" value="1"/>
</dbReference>
<evidence type="ECO:0000259" key="4">
    <source>
        <dbReference type="PROSITE" id="PS50987"/>
    </source>
</evidence>
<dbReference type="SUPFAM" id="SSF46785">
    <property type="entry name" value="Winged helix' DNA-binding domain"/>
    <property type="match status" value="1"/>
</dbReference>
<feature type="domain" description="HTH arsR-type" evidence="4">
    <location>
        <begin position="22"/>
        <end position="116"/>
    </location>
</feature>
<proteinExistence type="predicted"/>
<dbReference type="Pfam" id="PF12840">
    <property type="entry name" value="HTH_20"/>
    <property type="match status" value="1"/>
</dbReference>
<dbReference type="PROSITE" id="PS50987">
    <property type="entry name" value="HTH_ARSR_2"/>
    <property type="match status" value="1"/>
</dbReference>